<feature type="domain" description="ABC transporter" evidence="6">
    <location>
        <begin position="2"/>
        <end position="237"/>
    </location>
</feature>
<evidence type="ECO:0000313" key="7">
    <source>
        <dbReference type="EMBL" id="KEZ89720.1"/>
    </source>
</evidence>
<dbReference type="CDD" id="cd03224">
    <property type="entry name" value="ABC_TM1139_LivF_branched"/>
    <property type="match status" value="1"/>
</dbReference>
<evidence type="ECO:0000256" key="1">
    <source>
        <dbReference type="ARBA" id="ARBA00005417"/>
    </source>
</evidence>
<dbReference type="PANTHER" id="PTHR43820">
    <property type="entry name" value="HIGH-AFFINITY BRANCHED-CHAIN AMINO ACID TRANSPORT ATP-BINDING PROTEIN LIVF"/>
    <property type="match status" value="1"/>
</dbReference>
<dbReference type="GO" id="GO:0015807">
    <property type="term" value="P:L-amino acid transport"/>
    <property type="evidence" value="ECO:0007669"/>
    <property type="project" value="TreeGrafter"/>
</dbReference>
<evidence type="ECO:0000256" key="5">
    <source>
        <dbReference type="ARBA" id="ARBA00022970"/>
    </source>
</evidence>
<name>A0A084JL86_9FIRM</name>
<organism evidence="7 8">
    <name type="scientific">Lacrimispora celerecrescens</name>
    <dbReference type="NCBI Taxonomy" id="29354"/>
    <lineage>
        <taxon>Bacteria</taxon>
        <taxon>Bacillati</taxon>
        <taxon>Bacillota</taxon>
        <taxon>Clostridia</taxon>
        <taxon>Lachnospirales</taxon>
        <taxon>Lachnospiraceae</taxon>
        <taxon>Lacrimispora</taxon>
    </lineage>
</organism>
<protein>
    <submittedName>
        <fullName evidence="7">Amino acid ABC transporter ATPase</fullName>
    </submittedName>
</protein>
<dbReference type="GO" id="GO:0015658">
    <property type="term" value="F:branched-chain amino acid transmembrane transporter activity"/>
    <property type="evidence" value="ECO:0007669"/>
    <property type="project" value="TreeGrafter"/>
</dbReference>
<evidence type="ECO:0000256" key="3">
    <source>
        <dbReference type="ARBA" id="ARBA00022741"/>
    </source>
</evidence>
<evidence type="ECO:0000256" key="2">
    <source>
        <dbReference type="ARBA" id="ARBA00022448"/>
    </source>
</evidence>
<dbReference type="AlphaFoldDB" id="A0A084JL86"/>
<dbReference type="SUPFAM" id="SSF52540">
    <property type="entry name" value="P-loop containing nucleoside triphosphate hydrolases"/>
    <property type="match status" value="1"/>
</dbReference>
<dbReference type="PROSITE" id="PS00211">
    <property type="entry name" value="ABC_TRANSPORTER_1"/>
    <property type="match status" value="1"/>
</dbReference>
<gene>
    <name evidence="7" type="ORF">IO98_13650</name>
</gene>
<dbReference type="OrthoDB" id="9779136at2"/>
<dbReference type="InterPro" id="IPR003439">
    <property type="entry name" value="ABC_transporter-like_ATP-bd"/>
</dbReference>
<keyword evidence="5" id="KW-0029">Amino-acid transport</keyword>
<keyword evidence="4" id="KW-0067">ATP-binding</keyword>
<dbReference type="SMART" id="SM00382">
    <property type="entry name" value="AAA"/>
    <property type="match status" value="1"/>
</dbReference>
<keyword evidence="2" id="KW-0813">Transport</keyword>
<sequence>MLKIKELHSYYGAIEAIKGIELSVGEKEICCLIGANGAGKTSTLKSISGMITRKGSIVFDGNEIIYSSPIAISKAGIMHVPEGRHVFPGLSVYENLEVGTANWHGFFGNKPYKEDMEKVFEIFPRLKERNKQLAWSLSGGEQQMLAIGRALMGHPKLLLLDEPSMGLAPVIVAELFEKIVEINKIEGIPILLIEQNAKLALEVSHHAYVIEQGKITIEGRAKELRNDPRVVEAYLGKFKKSVI</sequence>
<dbReference type="PANTHER" id="PTHR43820:SF4">
    <property type="entry name" value="HIGH-AFFINITY BRANCHED-CHAIN AMINO ACID TRANSPORT ATP-BINDING PROTEIN LIVF"/>
    <property type="match status" value="1"/>
</dbReference>
<dbReference type="InterPro" id="IPR052156">
    <property type="entry name" value="BCAA_Transport_ATP-bd_LivF"/>
</dbReference>
<dbReference type="STRING" id="29354.IO98_13650"/>
<evidence type="ECO:0000313" key="8">
    <source>
        <dbReference type="Proteomes" id="UP000028525"/>
    </source>
</evidence>
<dbReference type="GO" id="GO:0016887">
    <property type="term" value="F:ATP hydrolysis activity"/>
    <property type="evidence" value="ECO:0007669"/>
    <property type="project" value="InterPro"/>
</dbReference>
<dbReference type="GO" id="GO:0005524">
    <property type="term" value="F:ATP binding"/>
    <property type="evidence" value="ECO:0007669"/>
    <property type="project" value="UniProtKB-KW"/>
</dbReference>
<dbReference type="Proteomes" id="UP000028525">
    <property type="component" value="Unassembled WGS sequence"/>
</dbReference>
<dbReference type="Pfam" id="PF12399">
    <property type="entry name" value="BCA_ABC_TP_C"/>
    <property type="match status" value="1"/>
</dbReference>
<accession>A0A084JL86</accession>
<dbReference type="Gene3D" id="3.40.50.300">
    <property type="entry name" value="P-loop containing nucleotide triphosphate hydrolases"/>
    <property type="match status" value="1"/>
</dbReference>
<evidence type="ECO:0000259" key="6">
    <source>
        <dbReference type="PROSITE" id="PS50893"/>
    </source>
</evidence>
<evidence type="ECO:0000256" key="4">
    <source>
        <dbReference type="ARBA" id="ARBA00022840"/>
    </source>
</evidence>
<dbReference type="InterPro" id="IPR003593">
    <property type="entry name" value="AAA+_ATPase"/>
</dbReference>
<dbReference type="RefSeq" id="WP_038281820.1">
    <property type="nucleotide sequence ID" value="NZ_JPME01000015.1"/>
</dbReference>
<comment type="caution">
    <text evidence="7">The sequence shown here is derived from an EMBL/GenBank/DDBJ whole genome shotgun (WGS) entry which is preliminary data.</text>
</comment>
<comment type="similarity">
    <text evidence="1">Belongs to the ABC transporter superfamily.</text>
</comment>
<reference evidence="7 8" key="1">
    <citation type="submission" date="2014-07" db="EMBL/GenBank/DDBJ databases">
        <title>Draft genome of Clostridium celerecrescens 152B isolated from sediments associated with methane hydrate from Krishna Godavari basin.</title>
        <authorList>
            <person name="Honkalas V.S."/>
            <person name="Dabir A.P."/>
            <person name="Arora P."/>
            <person name="Dhakephalkar P.K."/>
        </authorList>
    </citation>
    <scope>NUCLEOTIDE SEQUENCE [LARGE SCALE GENOMIC DNA]</scope>
    <source>
        <strain evidence="7 8">152B</strain>
    </source>
</reference>
<dbReference type="InterPro" id="IPR017871">
    <property type="entry name" value="ABC_transporter-like_CS"/>
</dbReference>
<keyword evidence="8" id="KW-1185">Reference proteome</keyword>
<dbReference type="Pfam" id="PF00005">
    <property type="entry name" value="ABC_tran"/>
    <property type="match status" value="1"/>
</dbReference>
<dbReference type="InterPro" id="IPR027417">
    <property type="entry name" value="P-loop_NTPase"/>
</dbReference>
<proteinExistence type="inferred from homology"/>
<dbReference type="InterPro" id="IPR032823">
    <property type="entry name" value="BCA_ABC_TP_C"/>
</dbReference>
<dbReference type="PROSITE" id="PS50893">
    <property type="entry name" value="ABC_TRANSPORTER_2"/>
    <property type="match status" value="1"/>
</dbReference>
<dbReference type="EMBL" id="JPME01000015">
    <property type="protein sequence ID" value="KEZ89720.1"/>
    <property type="molecule type" value="Genomic_DNA"/>
</dbReference>
<keyword evidence="3" id="KW-0547">Nucleotide-binding</keyword>